<dbReference type="Pfam" id="PF17064">
    <property type="entry name" value="QVR"/>
    <property type="match status" value="1"/>
</dbReference>
<dbReference type="Proteomes" id="UP000708208">
    <property type="component" value="Unassembled WGS sequence"/>
</dbReference>
<keyword evidence="3 6" id="KW-0732">Signal</keyword>
<keyword evidence="2" id="KW-0336">GPI-anchor</keyword>
<dbReference type="EMBL" id="CAJVCH010275270">
    <property type="protein sequence ID" value="CAG7734719.1"/>
    <property type="molecule type" value="Genomic_DNA"/>
</dbReference>
<keyword evidence="4" id="KW-0325">Glycoprotein</keyword>
<dbReference type="GO" id="GO:0098552">
    <property type="term" value="C:side of membrane"/>
    <property type="evidence" value="ECO:0007669"/>
    <property type="project" value="UniProtKB-KW"/>
</dbReference>
<dbReference type="GO" id="GO:0032222">
    <property type="term" value="P:regulation of synaptic transmission, cholinergic"/>
    <property type="evidence" value="ECO:0007669"/>
    <property type="project" value="InterPro"/>
</dbReference>
<accession>A0A8J2P850</accession>
<feature type="signal peptide" evidence="6">
    <location>
        <begin position="1"/>
        <end position="18"/>
    </location>
</feature>
<evidence type="ECO:0000313" key="8">
    <source>
        <dbReference type="Proteomes" id="UP000708208"/>
    </source>
</evidence>
<dbReference type="InterPro" id="IPR031424">
    <property type="entry name" value="QVR-like"/>
</dbReference>
<reference evidence="7" key="1">
    <citation type="submission" date="2021-06" db="EMBL/GenBank/DDBJ databases">
        <authorList>
            <person name="Hodson N. C."/>
            <person name="Mongue J. A."/>
            <person name="Jaron S. K."/>
        </authorList>
    </citation>
    <scope>NUCLEOTIDE SEQUENCE</scope>
</reference>
<evidence type="ECO:0000256" key="1">
    <source>
        <dbReference type="ARBA" id="ARBA00004589"/>
    </source>
</evidence>
<dbReference type="GO" id="GO:0030431">
    <property type="term" value="P:sleep"/>
    <property type="evidence" value="ECO:0007669"/>
    <property type="project" value="InterPro"/>
</dbReference>
<name>A0A8J2P850_9HEXA</name>
<keyword evidence="2" id="KW-0472">Membrane</keyword>
<evidence type="ECO:0000313" key="7">
    <source>
        <dbReference type="EMBL" id="CAG7734719.1"/>
    </source>
</evidence>
<evidence type="ECO:0008006" key="9">
    <source>
        <dbReference type="Google" id="ProtNLM"/>
    </source>
</evidence>
<evidence type="ECO:0000256" key="5">
    <source>
        <dbReference type="ARBA" id="ARBA00023288"/>
    </source>
</evidence>
<proteinExistence type="predicted"/>
<evidence type="ECO:0000256" key="4">
    <source>
        <dbReference type="ARBA" id="ARBA00023180"/>
    </source>
</evidence>
<keyword evidence="8" id="KW-1185">Reference proteome</keyword>
<evidence type="ECO:0000256" key="2">
    <source>
        <dbReference type="ARBA" id="ARBA00022622"/>
    </source>
</evidence>
<dbReference type="PANTHER" id="PTHR33562">
    <property type="entry name" value="ATILLA, ISOFORM B-RELATED-RELATED"/>
    <property type="match status" value="1"/>
</dbReference>
<evidence type="ECO:0000256" key="3">
    <source>
        <dbReference type="ARBA" id="ARBA00022729"/>
    </source>
</evidence>
<evidence type="ECO:0000256" key="6">
    <source>
        <dbReference type="SAM" id="SignalP"/>
    </source>
</evidence>
<dbReference type="InterPro" id="IPR050975">
    <property type="entry name" value="Sleep_regulator"/>
</dbReference>
<dbReference type="AlphaFoldDB" id="A0A8J2P850"/>
<comment type="caution">
    <text evidence="7">The sequence shown here is derived from an EMBL/GenBank/DDBJ whole genome shotgun (WGS) entry which is preliminary data.</text>
</comment>
<gene>
    <name evidence="7" type="ORF">AFUS01_LOCUS23093</name>
</gene>
<comment type="subcellular location">
    <subcellularLocation>
        <location evidence="1">Membrane</location>
        <topology evidence="1">Lipid-anchor</topology>
        <topology evidence="1">GPI-anchor</topology>
    </subcellularLocation>
</comment>
<feature type="chain" id="PRO_5035285619" description="Protein sleepless" evidence="6">
    <location>
        <begin position="19"/>
        <end position="143"/>
    </location>
</feature>
<organism evidence="7 8">
    <name type="scientific">Allacma fusca</name>
    <dbReference type="NCBI Taxonomy" id="39272"/>
    <lineage>
        <taxon>Eukaryota</taxon>
        <taxon>Metazoa</taxon>
        <taxon>Ecdysozoa</taxon>
        <taxon>Arthropoda</taxon>
        <taxon>Hexapoda</taxon>
        <taxon>Collembola</taxon>
        <taxon>Symphypleona</taxon>
        <taxon>Sminthuridae</taxon>
        <taxon>Allacma</taxon>
    </lineage>
</organism>
<sequence length="143" mass="16088">MNMLIAILLFQILLQAEALQCYICNTQHPNTTDVRPDPCIELQPQAYENYGECLPNSLCSKTVFQHHGGFTIQRSCASRTSRDGFAHRVGCGNLRYPESEKADRVSLYDKICFCDTDYCNGREALMPGIVTFTITLTCALLVR</sequence>
<protein>
    <recommendedName>
        <fullName evidence="9">Protein sleepless</fullName>
    </recommendedName>
</protein>
<keyword evidence="5" id="KW-0449">Lipoprotein</keyword>